<reference evidence="11" key="4">
    <citation type="submission" date="2019-03" db="UniProtKB">
        <authorList>
            <consortium name="EnsemblPlants"/>
        </authorList>
    </citation>
    <scope>IDENTIFICATION</scope>
</reference>
<evidence type="ECO:0000256" key="7">
    <source>
        <dbReference type="ARBA" id="ARBA00023027"/>
    </source>
</evidence>
<keyword evidence="6 9" id="KW-1133">Transmembrane helix</keyword>
<organism evidence="11 12">
    <name type="scientific">Aegilops tauschii subsp. strangulata</name>
    <name type="common">Goatgrass</name>
    <dbReference type="NCBI Taxonomy" id="200361"/>
    <lineage>
        <taxon>Eukaryota</taxon>
        <taxon>Viridiplantae</taxon>
        <taxon>Streptophyta</taxon>
        <taxon>Embryophyta</taxon>
        <taxon>Tracheophyta</taxon>
        <taxon>Spermatophyta</taxon>
        <taxon>Magnoliopsida</taxon>
        <taxon>Liliopsida</taxon>
        <taxon>Poales</taxon>
        <taxon>Poaceae</taxon>
        <taxon>BOP clade</taxon>
        <taxon>Pooideae</taxon>
        <taxon>Triticodae</taxon>
        <taxon>Triticeae</taxon>
        <taxon>Triticinae</taxon>
        <taxon>Aegilops</taxon>
    </lineage>
</organism>
<reference evidence="11" key="5">
    <citation type="journal article" date="2021" name="G3 (Bethesda)">
        <title>Aegilops tauschii genome assembly Aet v5.0 features greater sequence contiguity and improved annotation.</title>
        <authorList>
            <person name="Wang L."/>
            <person name="Zhu T."/>
            <person name="Rodriguez J.C."/>
            <person name="Deal K.R."/>
            <person name="Dubcovsky J."/>
            <person name="McGuire P.E."/>
            <person name="Lux T."/>
            <person name="Spannagl M."/>
            <person name="Mayer K.F.X."/>
            <person name="Baldrich P."/>
            <person name="Meyers B.C."/>
            <person name="Huo N."/>
            <person name="Gu Y.Q."/>
            <person name="Zhou H."/>
            <person name="Devos K.M."/>
            <person name="Bennetzen J.L."/>
            <person name="Unver T."/>
            <person name="Budak H."/>
            <person name="Gulick P.J."/>
            <person name="Galiba G."/>
            <person name="Kalapos B."/>
            <person name="Nelson D.R."/>
            <person name="Li P."/>
            <person name="You F.M."/>
            <person name="Luo M.C."/>
            <person name="Dvorak J."/>
        </authorList>
    </citation>
    <scope>NUCLEOTIDE SEQUENCE [LARGE SCALE GENOMIC DNA]</scope>
    <source>
        <strain evidence="11">cv. AL8/78</strain>
    </source>
</reference>
<dbReference type="Gramene" id="AET5Gv20754900.1">
    <property type="protein sequence ID" value="AET5Gv20754900.1"/>
    <property type="gene ID" value="AET5Gv20754900"/>
</dbReference>
<comment type="subcellular location">
    <subcellularLocation>
        <location evidence="1">Membrane</location>
        <topology evidence="1">Multi-pass membrane protein</topology>
    </subcellularLocation>
</comment>
<feature type="domain" description="NADH-Ubiquinone oxidoreductase (complex I) chain 5 N-terminal" evidence="10">
    <location>
        <begin position="74"/>
        <end position="124"/>
    </location>
</feature>
<dbReference type="STRING" id="200361.A0A453LGQ4"/>
<feature type="transmembrane region" description="Helical" evidence="9">
    <location>
        <begin position="123"/>
        <end position="144"/>
    </location>
</feature>
<keyword evidence="4 9" id="KW-0812">Transmembrane</keyword>
<evidence type="ECO:0000313" key="12">
    <source>
        <dbReference type="Proteomes" id="UP000015105"/>
    </source>
</evidence>
<reference evidence="12" key="2">
    <citation type="journal article" date="2017" name="Nat. Plants">
        <title>The Aegilops tauschii genome reveals multiple impacts of transposons.</title>
        <authorList>
            <person name="Zhao G."/>
            <person name="Zou C."/>
            <person name="Li K."/>
            <person name="Wang K."/>
            <person name="Li T."/>
            <person name="Gao L."/>
            <person name="Zhang X."/>
            <person name="Wang H."/>
            <person name="Yang Z."/>
            <person name="Liu X."/>
            <person name="Jiang W."/>
            <person name="Mao L."/>
            <person name="Kong X."/>
            <person name="Jiao Y."/>
            <person name="Jia J."/>
        </authorList>
    </citation>
    <scope>NUCLEOTIDE SEQUENCE [LARGE SCALE GENOMIC DNA]</scope>
    <source>
        <strain evidence="12">cv. AL8/78</strain>
    </source>
</reference>
<evidence type="ECO:0000256" key="1">
    <source>
        <dbReference type="ARBA" id="ARBA00004141"/>
    </source>
</evidence>
<evidence type="ECO:0000313" key="11">
    <source>
        <dbReference type="EnsemblPlants" id="AET5Gv20754900.1"/>
    </source>
</evidence>
<accession>A0A453LGQ4</accession>
<keyword evidence="5" id="KW-1278">Translocase</keyword>
<dbReference type="GO" id="GO:0008137">
    <property type="term" value="F:NADH dehydrogenase (ubiquinone) activity"/>
    <property type="evidence" value="ECO:0007669"/>
    <property type="project" value="InterPro"/>
</dbReference>
<evidence type="ECO:0000256" key="8">
    <source>
        <dbReference type="ARBA" id="ARBA00023136"/>
    </source>
</evidence>
<keyword evidence="12" id="KW-1185">Reference proteome</keyword>
<dbReference type="PANTHER" id="PTHR42829">
    <property type="entry name" value="NADH-UBIQUINONE OXIDOREDUCTASE CHAIN 5"/>
    <property type="match status" value="1"/>
</dbReference>
<protein>
    <recommendedName>
        <fullName evidence="10">NADH-Ubiquinone oxidoreductase (complex I) chain 5 N-terminal domain-containing protein</fullName>
    </recommendedName>
</protein>
<feature type="transmembrane region" description="Helical" evidence="9">
    <location>
        <begin position="91"/>
        <end position="111"/>
    </location>
</feature>
<dbReference type="GO" id="GO:0042773">
    <property type="term" value="P:ATP synthesis coupled electron transport"/>
    <property type="evidence" value="ECO:0007669"/>
    <property type="project" value="InterPro"/>
</dbReference>
<evidence type="ECO:0000256" key="5">
    <source>
        <dbReference type="ARBA" id="ARBA00022967"/>
    </source>
</evidence>
<dbReference type="GO" id="GO:0009507">
    <property type="term" value="C:chloroplast"/>
    <property type="evidence" value="ECO:0007669"/>
    <property type="project" value="TreeGrafter"/>
</dbReference>
<evidence type="ECO:0000256" key="4">
    <source>
        <dbReference type="ARBA" id="ARBA00022692"/>
    </source>
</evidence>
<dbReference type="GO" id="GO:0003954">
    <property type="term" value="F:NADH dehydrogenase activity"/>
    <property type="evidence" value="ECO:0007669"/>
    <property type="project" value="TreeGrafter"/>
</dbReference>
<evidence type="ECO:0000256" key="6">
    <source>
        <dbReference type="ARBA" id="ARBA00022989"/>
    </source>
</evidence>
<reference evidence="11" key="3">
    <citation type="journal article" date="2017" name="Nature">
        <title>Genome sequence of the progenitor of the wheat D genome Aegilops tauschii.</title>
        <authorList>
            <person name="Luo M.C."/>
            <person name="Gu Y.Q."/>
            <person name="Puiu D."/>
            <person name="Wang H."/>
            <person name="Twardziok S.O."/>
            <person name="Deal K.R."/>
            <person name="Huo N."/>
            <person name="Zhu T."/>
            <person name="Wang L."/>
            <person name="Wang Y."/>
            <person name="McGuire P.E."/>
            <person name="Liu S."/>
            <person name="Long H."/>
            <person name="Ramasamy R.K."/>
            <person name="Rodriguez J.C."/>
            <person name="Van S.L."/>
            <person name="Yuan L."/>
            <person name="Wang Z."/>
            <person name="Xia Z."/>
            <person name="Xiao L."/>
            <person name="Anderson O.D."/>
            <person name="Ouyang S."/>
            <person name="Liang Y."/>
            <person name="Zimin A.V."/>
            <person name="Pertea G."/>
            <person name="Qi P."/>
            <person name="Bennetzen J.L."/>
            <person name="Dai X."/>
            <person name="Dawson M.W."/>
            <person name="Muller H.G."/>
            <person name="Kugler K."/>
            <person name="Rivarola-Duarte L."/>
            <person name="Spannagl M."/>
            <person name="Mayer K.F.X."/>
            <person name="Lu F.H."/>
            <person name="Bevan M.W."/>
            <person name="Leroy P."/>
            <person name="Li P."/>
            <person name="You F.M."/>
            <person name="Sun Q."/>
            <person name="Liu Z."/>
            <person name="Lyons E."/>
            <person name="Wicker T."/>
            <person name="Salzberg S.L."/>
            <person name="Devos K.M."/>
            <person name="Dvorak J."/>
        </authorList>
    </citation>
    <scope>NUCLEOTIDE SEQUENCE [LARGE SCALE GENOMIC DNA]</scope>
    <source>
        <strain evidence="11">cv. AL8/78</strain>
    </source>
</reference>
<proteinExistence type="inferred from homology"/>
<keyword evidence="8 9" id="KW-0472">Membrane</keyword>
<dbReference type="Pfam" id="PF00662">
    <property type="entry name" value="Proton_antipo_N"/>
    <property type="match status" value="1"/>
</dbReference>
<dbReference type="GO" id="GO:0015990">
    <property type="term" value="P:electron transport coupled proton transport"/>
    <property type="evidence" value="ECO:0007669"/>
    <property type="project" value="TreeGrafter"/>
</dbReference>
<dbReference type="PRINTS" id="PR01435">
    <property type="entry name" value="NPOXDRDTASE5"/>
</dbReference>
<reference evidence="12" key="1">
    <citation type="journal article" date="2014" name="Science">
        <title>Ancient hybridizations among the ancestral genomes of bread wheat.</title>
        <authorList>
            <consortium name="International Wheat Genome Sequencing Consortium,"/>
            <person name="Marcussen T."/>
            <person name="Sandve S.R."/>
            <person name="Heier L."/>
            <person name="Spannagl M."/>
            <person name="Pfeifer M."/>
            <person name="Jakobsen K.S."/>
            <person name="Wulff B.B."/>
            <person name="Steuernagel B."/>
            <person name="Mayer K.F."/>
            <person name="Olsen O.A."/>
        </authorList>
    </citation>
    <scope>NUCLEOTIDE SEQUENCE [LARGE SCALE GENOMIC DNA]</scope>
    <source>
        <strain evidence="12">cv. AL8/78</strain>
    </source>
</reference>
<evidence type="ECO:0000259" key="10">
    <source>
        <dbReference type="Pfam" id="PF00662"/>
    </source>
</evidence>
<dbReference type="Proteomes" id="UP000015105">
    <property type="component" value="Chromosome 5D"/>
</dbReference>
<evidence type="ECO:0000256" key="3">
    <source>
        <dbReference type="ARBA" id="ARBA00022448"/>
    </source>
</evidence>
<comment type="similarity">
    <text evidence="2">Belongs to the complex I subunit 5 family.</text>
</comment>
<dbReference type="PRINTS" id="PR01434">
    <property type="entry name" value="NADHDHGNASE5"/>
</dbReference>
<evidence type="ECO:0000256" key="2">
    <source>
        <dbReference type="ARBA" id="ARBA00008200"/>
    </source>
</evidence>
<dbReference type="InterPro" id="IPR003945">
    <property type="entry name" value="NU5C-like"/>
</dbReference>
<evidence type="ECO:0000256" key="9">
    <source>
        <dbReference type="SAM" id="Phobius"/>
    </source>
</evidence>
<dbReference type="GO" id="GO:0016020">
    <property type="term" value="C:membrane"/>
    <property type="evidence" value="ECO:0007669"/>
    <property type="project" value="UniProtKB-SubCell"/>
</dbReference>
<keyword evidence="3" id="KW-0813">Transport</keyword>
<sequence>ETYISKFMGNPSSPTSSYYVNGTCLILIRTTTKNLHRMWAFPTVLRLSIAMVFSVQLSIQQINGSSIYQYLWSWTVNNDCSLEFGYLIDPLTSIMLILITTVGILILIYIDGYMSRDEGYLRFFVYISLFNTSMLGLVTSSNLIKKNWGTRGNVFLFIYRLLVYTTNRGECL</sequence>
<dbReference type="PANTHER" id="PTHR42829:SF2">
    <property type="entry name" value="NADH-UBIQUINONE OXIDOREDUCTASE CHAIN 5"/>
    <property type="match status" value="1"/>
</dbReference>
<feature type="transmembrane region" description="Helical" evidence="9">
    <location>
        <begin position="39"/>
        <end position="59"/>
    </location>
</feature>
<dbReference type="EnsemblPlants" id="AET5Gv20754900.1">
    <property type="protein sequence ID" value="AET5Gv20754900.1"/>
    <property type="gene ID" value="AET5Gv20754900"/>
</dbReference>
<dbReference type="AlphaFoldDB" id="A0A453LGQ4"/>
<name>A0A453LGQ4_AEGTS</name>
<dbReference type="InterPro" id="IPR001516">
    <property type="entry name" value="Proton_antipo_N"/>
</dbReference>
<keyword evidence="7" id="KW-0520">NAD</keyword>